<feature type="transmembrane region" description="Helical" evidence="6">
    <location>
        <begin position="20"/>
        <end position="40"/>
    </location>
</feature>
<dbReference type="RefSeq" id="WP_013220086.1">
    <property type="nucleotide sequence ID" value="NC_014315.1"/>
</dbReference>
<dbReference type="InterPro" id="IPR032816">
    <property type="entry name" value="VTT_dom"/>
</dbReference>
<feature type="transmembrane region" description="Helical" evidence="6">
    <location>
        <begin position="52"/>
        <end position="77"/>
    </location>
</feature>
<evidence type="ECO:0000259" key="7">
    <source>
        <dbReference type="Pfam" id="PF09335"/>
    </source>
</evidence>
<name>D8K509_NITWC</name>
<evidence type="ECO:0000256" key="1">
    <source>
        <dbReference type="ARBA" id="ARBA00004651"/>
    </source>
</evidence>
<proteinExistence type="predicted"/>
<evidence type="ECO:0000256" key="2">
    <source>
        <dbReference type="ARBA" id="ARBA00022475"/>
    </source>
</evidence>
<evidence type="ECO:0000256" key="5">
    <source>
        <dbReference type="ARBA" id="ARBA00023136"/>
    </source>
</evidence>
<dbReference type="KEGG" id="nwa:Nwat_1045"/>
<dbReference type="HOGENOM" id="CLU_044208_4_2_6"/>
<keyword evidence="4 6" id="KW-1133">Transmembrane helix</keyword>
<evidence type="ECO:0000313" key="8">
    <source>
        <dbReference type="EMBL" id="ADJ27986.1"/>
    </source>
</evidence>
<evidence type="ECO:0000313" key="9">
    <source>
        <dbReference type="Proteomes" id="UP000000393"/>
    </source>
</evidence>
<keyword evidence="2" id="KW-1003">Cell membrane</keyword>
<comment type="subcellular location">
    <subcellularLocation>
        <location evidence="1">Cell membrane</location>
        <topology evidence="1">Multi-pass membrane protein</topology>
    </subcellularLocation>
</comment>
<dbReference type="PANTHER" id="PTHR42709:SF6">
    <property type="entry name" value="UNDECAPRENYL PHOSPHATE TRANSPORTER A"/>
    <property type="match status" value="1"/>
</dbReference>
<keyword evidence="9" id="KW-1185">Reference proteome</keyword>
<evidence type="ECO:0000256" key="3">
    <source>
        <dbReference type="ARBA" id="ARBA00022692"/>
    </source>
</evidence>
<dbReference type="GO" id="GO:0005886">
    <property type="term" value="C:plasma membrane"/>
    <property type="evidence" value="ECO:0007669"/>
    <property type="project" value="UniProtKB-SubCell"/>
</dbReference>
<reference evidence="8 9" key="1">
    <citation type="submission" date="2010-06" db="EMBL/GenBank/DDBJ databases">
        <title>Complete sequence of chromosome of Nitrosococcus watsoni C-113.</title>
        <authorList>
            <consortium name="US DOE Joint Genome Institute"/>
            <person name="Lucas S."/>
            <person name="Copeland A."/>
            <person name="Lapidus A."/>
            <person name="Cheng J.-F."/>
            <person name="Bruce D."/>
            <person name="Goodwin L."/>
            <person name="Pitluck S."/>
            <person name="Malfatti S.A."/>
            <person name="Chain P.S.G."/>
            <person name="Land M."/>
            <person name="Hauser L."/>
            <person name="Kyrpides N."/>
            <person name="Ivanova N."/>
            <person name="Cambell M.A."/>
            <person name="Heidelberg J.F."/>
            <person name="Klotz M.G."/>
            <person name="Woyke T."/>
        </authorList>
    </citation>
    <scope>NUCLEOTIDE SEQUENCE [LARGE SCALE GENOMIC DNA]</scope>
    <source>
        <strain evidence="8 9">C-113</strain>
    </source>
</reference>
<dbReference type="eggNOG" id="COG0586">
    <property type="taxonomic scope" value="Bacteria"/>
</dbReference>
<feature type="transmembrane region" description="Helical" evidence="6">
    <location>
        <begin position="177"/>
        <end position="195"/>
    </location>
</feature>
<dbReference type="Pfam" id="PF09335">
    <property type="entry name" value="VTT_dom"/>
    <property type="match status" value="1"/>
</dbReference>
<dbReference type="STRING" id="105559.Nwat_1045"/>
<organism evidence="8 9">
    <name type="scientific">Nitrosococcus watsoni (strain C-113)</name>
    <dbReference type="NCBI Taxonomy" id="105559"/>
    <lineage>
        <taxon>Bacteria</taxon>
        <taxon>Pseudomonadati</taxon>
        <taxon>Pseudomonadota</taxon>
        <taxon>Gammaproteobacteria</taxon>
        <taxon>Chromatiales</taxon>
        <taxon>Chromatiaceae</taxon>
        <taxon>Nitrosococcus</taxon>
    </lineage>
</organism>
<evidence type="ECO:0000256" key="4">
    <source>
        <dbReference type="ARBA" id="ARBA00022989"/>
    </source>
</evidence>
<protein>
    <submittedName>
        <fullName evidence="8">SNARE associated Golgi protein-related protein</fullName>
    </submittedName>
</protein>
<dbReference type="EMBL" id="CP002086">
    <property type="protein sequence ID" value="ADJ27986.1"/>
    <property type="molecule type" value="Genomic_DNA"/>
</dbReference>
<feature type="transmembrane region" description="Helical" evidence="6">
    <location>
        <begin position="136"/>
        <end position="157"/>
    </location>
</feature>
<evidence type="ECO:0000256" key="6">
    <source>
        <dbReference type="SAM" id="Phobius"/>
    </source>
</evidence>
<feature type="domain" description="VTT" evidence="7">
    <location>
        <begin position="33"/>
        <end position="155"/>
    </location>
</feature>
<keyword evidence="5 6" id="KW-0472">Membrane</keyword>
<dbReference type="OrthoDB" id="948134at2"/>
<dbReference type="InterPro" id="IPR051311">
    <property type="entry name" value="DedA_domain"/>
</dbReference>
<accession>D8K509</accession>
<dbReference type="Proteomes" id="UP000000393">
    <property type="component" value="Chromosome"/>
</dbReference>
<dbReference type="AlphaFoldDB" id="D8K509"/>
<sequence>MEHLQWLMPYLEHYGYGALFIGNLLEGMLIPMPGQLLLMGASLMAAHGDMQIYLVLLAAWSGAIIGNLLGYGLGYYAGRQGLLRYGQRLSIVNPARLSRIEYYFDHYGSGLVVIAPFFEVLRQLNGFFAGTMRMPIWHFILCITLGTALWVGLWGVGAYLLGEHVQEVFSFIKKAEPYVVAAGVFVLLAATLYLLRRRGECRG</sequence>
<keyword evidence="3 6" id="KW-0812">Transmembrane</keyword>
<gene>
    <name evidence="8" type="ordered locus">Nwat_1045</name>
</gene>
<dbReference type="PANTHER" id="PTHR42709">
    <property type="entry name" value="ALKALINE PHOSPHATASE LIKE PROTEIN"/>
    <property type="match status" value="1"/>
</dbReference>